<evidence type="ECO:0000313" key="3">
    <source>
        <dbReference type="Proteomes" id="UP001497516"/>
    </source>
</evidence>
<evidence type="ECO:0000256" key="1">
    <source>
        <dbReference type="SAM" id="MobiDB-lite"/>
    </source>
</evidence>
<proteinExistence type="predicted"/>
<protein>
    <submittedName>
        <fullName evidence="2">Uncharacterized protein</fullName>
    </submittedName>
</protein>
<feature type="region of interest" description="Disordered" evidence="1">
    <location>
        <begin position="285"/>
        <end position="331"/>
    </location>
</feature>
<gene>
    <name evidence="2" type="ORF">LTRI10_LOCUS19036</name>
</gene>
<feature type="compositionally biased region" description="Basic and acidic residues" evidence="1">
    <location>
        <begin position="363"/>
        <end position="376"/>
    </location>
</feature>
<feature type="compositionally biased region" description="Basic and acidic residues" evidence="1">
    <location>
        <begin position="307"/>
        <end position="321"/>
    </location>
</feature>
<feature type="region of interest" description="Disordered" evidence="1">
    <location>
        <begin position="38"/>
        <end position="59"/>
    </location>
</feature>
<feature type="compositionally biased region" description="Polar residues" evidence="1">
    <location>
        <begin position="43"/>
        <end position="59"/>
    </location>
</feature>
<keyword evidence="3" id="KW-1185">Reference proteome</keyword>
<reference evidence="2 3" key="1">
    <citation type="submission" date="2024-04" db="EMBL/GenBank/DDBJ databases">
        <authorList>
            <person name="Fracassetti M."/>
        </authorList>
    </citation>
    <scope>NUCLEOTIDE SEQUENCE [LARGE SCALE GENOMIC DNA]</scope>
</reference>
<dbReference type="EMBL" id="OZ034816">
    <property type="protein sequence ID" value="CAL1377380.1"/>
    <property type="molecule type" value="Genomic_DNA"/>
</dbReference>
<feature type="region of interest" description="Disordered" evidence="1">
    <location>
        <begin position="343"/>
        <end position="400"/>
    </location>
</feature>
<feature type="compositionally biased region" description="Polar residues" evidence="1">
    <location>
        <begin position="287"/>
        <end position="304"/>
    </location>
</feature>
<sequence length="400" mass="43093">MAGDEAADEAKVTKSPPALATEFATVLLSAIVEDGDPDVEIQDGQQLPSQPTTTIVASPPTQFAAVGQPSREKKRNKAVEVPFVAVTEEEGGLASFVLVPDKERTITPEQEKRRHLAPSASFPSKEKTFVFEKEPKDEIAGSIATPNRPANWRFRKKKVRPGEGGRIAVESLPSSRRYLKPPVGLGEAKPTTATAEIQTARIGESGLSSAEPHVTNSRLKEELASIDAESNAATNRIVAQDREIRSLLAELGTATAGQNELEKKPMIRTATGSEVRLARQARRVSLPATQSGYGASQSARNPTDTAIDEKKEVEHSPENRSKRLPSKKMTKTIVAASTVEKTVQDSGRGVCWSPRHGLGSSLPREEPSSKAGEMDRSLLGFEETAGRTTSEIKPPELLPL</sequence>
<organism evidence="2 3">
    <name type="scientific">Linum trigynum</name>
    <dbReference type="NCBI Taxonomy" id="586398"/>
    <lineage>
        <taxon>Eukaryota</taxon>
        <taxon>Viridiplantae</taxon>
        <taxon>Streptophyta</taxon>
        <taxon>Embryophyta</taxon>
        <taxon>Tracheophyta</taxon>
        <taxon>Spermatophyta</taxon>
        <taxon>Magnoliopsida</taxon>
        <taxon>eudicotyledons</taxon>
        <taxon>Gunneridae</taxon>
        <taxon>Pentapetalae</taxon>
        <taxon>rosids</taxon>
        <taxon>fabids</taxon>
        <taxon>Malpighiales</taxon>
        <taxon>Linaceae</taxon>
        <taxon>Linum</taxon>
    </lineage>
</organism>
<accession>A0AAV2DVH3</accession>
<dbReference type="AlphaFoldDB" id="A0AAV2DVH3"/>
<name>A0AAV2DVH3_9ROSI</name>
<evidence type="ECO:0000313" key="2">
    <source>
        <dbReference type="EMBL" id="CAL1377380.1"/>
    </source>
</evidence>
<dbReference type="Proteomes" id="UP001497516">
    <property type="component" value="Chromosome 3"/>
</dbReference>